<proteinExistence type="predicted"/>
<dbReference type="EMBL" id="JARJCW010000004">
    <property type="protein sequence ID" value="KAJ7226099.1"/>
    <property type="molecule type" value="Genomic_DNA"/>
</dbReference>
<keyword evidence="3" id="KW-1185">Reference proteome</keyword>
<protein>
    <submittedName>
        <fullName evidence="2">Uncharacterized protein</fullName>
    </submittedName>
</protein>
<gene>
    <name evidence="2" type="ORF">GGX14DRAFT_423857</name>
</gene>
<keyword evidence="1" id="KW-0732">Signal</keyword>
<dbReference type="Proteomes" id="UP001219525">
    <property type="component" value="Unassembled WGS sequence"/>
</dbReference>
<reference evidence="2" key="1">
    <citation type="submission" date="2023-03" db="EMBL/GenBank/DDBJ databases">
        <title>Massive genome expansion in bonnet fungi (Mycena s.s.) driven by repeated elements and novel gene families across ecological guilds.</title>
        <authorList>
            <consortium name="Lawrence Berkeley National Laboratory"/>
            <person name="Harder C.B."/>
            <person name="Miyauchi S."/>
            <person name="Viragh M."/>
            <person name="Kuo A."/>
            <person name="Thoen E."/>
            <person name="Andreopoulos B."/>
            <person name="Lu D."/>
            <person name="Skrede I."/>
            <person name="Drula E."/>
            <person name="Henrissat B."/>
            <person name="Morin E."/>
            <person name="Kohler A."/>
            <person name="Barry K."/>
            <person name="LaButti K."/>
            <person name="Morin E."/>
            <person name="Salamov A."/>
            <person name="Lipzen A."/>
            <person name="Mereny Z."/>
            <person name="Hegedus B."/>
            <person name="Baldrian P."/>
            <person name="Stursova M."/>
            <person name="Weitz H."/>
            <person name="Taylor A."/>
            <person name="Grigoriev I.V."/>
            <person name="Nagy L.G."/>
            <person name="Martin F."/>
            <person name="Kauserud H."/>
        </authorList>
    </citation>
    <scope>NUCLEOTIDE SEQUENCE</scope>
    <source>
        <strain evidence="2">9144</strain>
    </source>
</reference>
<comment type="caution">
    <text evidence="2">The sequence shown here is derived from an EMBL/GenBank/DDBJ whole genome shotgun (WGS) entry which is preliminary data.</text>
</comment>
<dbReference type="AlphaFoldDB" id="A0AAD7E419"/>
<accession>A0AAD7E419</accession>
<name>A0AAD7E419_9AGAR</name>
<evidence type="ECO:0000313" key="2">
    <source>
        <dbReference type="EMBL" id="KAJ7226099.1"/>
    </source>
</evidence>
<sequence>MRVPWLATVLLLFRRALASSINITIDDQKGDPTNGQKFIYDPPDAWASDSIDGCDGCLQPNLSTASAETFTGSLFSAHKHHNPSPPTAAVNFTGAEALLDSYIHLSGGSDMSFSIDGILADTFQHTPTGLGGFESRSVFNSQRLSPGEHTLVISNGVVDGPNSLVILDSVVYS</sequence>
<feature type="chain" id="PRO_5042226422" evidence="1">
    <location>
        <begin position="19"/>
        <end position="173"/>
    </location>
</feature>
<evidence type="ECO:0000256" key="1">
    <source>
        <dbReference type="SAM" id="SignalP"/>
    </source>
</evidence>
<organism evidence="2 3">
    <name type="scientific">Mycena pura</name>
    <dbReference type="NCBI Taxonomy" id="153505"/>
    <lineage>
        <taxon>Eukaryota</taxon>
        <taxon>Fungi</taxon>
        <taxon>Dikarya</taxon>
        <taxon>Basidiomycota</taxon>
        <taxon>Agaricomycotina</taxon>
        <taxon>Agaricomycetes</taxon>
        <taxon>Agaricomycetidae</taxon>
        <taxon>Agaricales</taxon>
        <taxon>Marasmiineae</taxon>
        <taxon>Mycenaceae</taxon>
        <taxon>Mycena</taxon>
    </lineage>
</organism>
<feature type="signal peptide" evidence="1">
    <location>
        <begin position="1"/>
        <end position="18"/>
    </location>
</feature>
<evidence type="ECO:0000313" key="3">
    <source>
        <dbReference type="Proteomes" id="UP001219525"/>
    </source>
</evidence>